<feature type="transmembrane region" description="Helical" evidence="10">
    <location>
        <begin position="6"/>
        <end position="28"/>
    </location>
</feature>
<dbReference type="EMBL" id="JANBPY010000152">
    <property type="protein sequence ID" value="KAJ1968658.1"/>
    <property type="molecule type" value="Genomic_DNA"/>
</dbReference>
<protein>
    <submittedName>
        <fullName evidence="12">Mitochondrial ABC iron transporter Atm1</fullName>
    </submittedName>
</protein>
<keyword evidence="3" id="KW-1003">Cell membrane</keyword>
<organism evidence="12 13">
    <name type="scientific">Dispira parvispora</name>
    <dbReference type="NCBI Taxonomy" id="1520584"/>
    <lineage>
        <taxon>Eukaryota</taxon>
        <taxon>Fungi</taxon>
        <taxon>Fungi incertae sedis</taxon>
        <taxon>Zoopagomycota</taxon>
        <taxon>Kickxellomycotina</taxon>
        <taxon>Dimargaritomycetes</taxon>
        <taxon>Dimargaritales</taxon>
        <taxon>Dimargaritaceae</taxon>
        <taxon>Dispira</taxon>
    </lineage>
</organism>
<dbReference type="PANTHER" id="PTHR24221:SF503">
    <property type="entry name" value="MITOCHONDRIAL POTASSIUM CHANNEL ATP-BINDING SUBUNIT"/>
    <property type="match status" value="1"/>
</dbReference>
<keyword evidence="13" id="KW-1185">Reference proteome</keyword>
<evidence type="ECO:0000256" key="6">
    <source>
        <dbReference type="ARBA" id="ARBA00022840"/>
    </source>
</evidence>
<evidence type="ECO:0000313" key="12">
    <source>
        <dbReference type="EMBL" id="KAJ1968658.1"/>
    </source>
</evidence>
<evidence type="ECO:0000256" key="7">
    <source>
        <dbReference type="ARBA" id="ARBA00022989"/>
    </source>
</evidence>
<evidence type="ECO:0000256" key="5">
    <source>
        <dbReference type="ARBA" id="ARBA00022741"/>
    </source>
</evidence>
<evidence type="ECO:0000256" key="2">
    <source>
        <dbReference type="ARBA" id="ARBA00022448"/>
    </source>
</evidence>
<dbReference type="Proteomes" id="UP001150925">
    <property type="component" value="Unassembled WGS sequence"/>
</dbReference>
<gene>
    <name evidence="12" type="primary">atm1</name>
    <name evidence="12" type="ORF">IWQ62_001109</name>
</gene>
<dbReference type="InterPro" id="IPR003439">
    <property type="entry name" value="ABC_transporter-like_ATP-bd"/>
</dbReference>
<dbReference type="InterPro" id="IPR017871">
    <property type="entry name" value="ABC_transporter-like_CS"/>
</dbReference>
<comment type="caution">
    <text evidence="12">The sequence shown here is derived from an EMBL/GenBank/DDBJ whole genome shotgun (WGS) entry which is preliminary data.</text>
</comment>
<dbReference type="GO" id="GO:0005524">
    <property type="term" value="F:ATP binding"/>
    <property type="evidence" value="ECO:0007669"/>
    <property type="project" value="UniProtKB-KW"/>
</dbReference>
<dbReference type="OrthoDB" id="6500128at2759"/>
<evidence type="ECO:0000256" key="1">
    <source>
        <dbReference type="ARBA" id="ARBA00004651"/>
    </source>
</evidence>
<dbReference type="InterPro" id="IPR036640">
    <property type="entry name" value="ABC1_TM_sf"/>
</dbReference>
<keyword evidence="7 10" id="KW-1133">Transmembrane helix</keyword>
<dbReference type="InterPro" id="IPR003593">
    <property type="entry name" value="AAA+_ATPase"/>
</dbReference>
<dbReference type="PANTHER" id="PTHR24221">
    <property type="entry name" value="ATP-BINDING CASSETTE SUB-FAMILY B"/>
    <property type="match status" value="1"/>
</dbReference>
<feature type="compositionally biased region" description="Basic and acidic residues" evidence="9">
    <location>
        <begin position="944"/>
        <end position="964"/>
    </location>
</feature>
<feature type="transmembrane region" description="Helical" evidence="10">
    <location>
        <begin position="191"/>
        <end position="213"/>
    </location>
</feature>
<feature type="transmembrane region" description="Helical" evidence="10">
    <location>
        <begin position="471"/>
        <end position="496"/>
    </location>
</feature>
<evidence type="ECO:0000259" key="11">
    <source>
        <dbReference type="PROSITE" id="PS50893"/>
    </source>
</evidence>
<evidence type="ECO:0000256" key="3">
    <source>
        <dbReference type="ARBA" id="ARBA00022475"/>
    </source>
</evidence>
<keyword evidence="6" id="KW-0067">ATP-binding</keyword>
<dbReference type="GO" id="GO:0042626">
    <property type="term" value="F:ATPase-coupled transmembrane transporter activity"/>
    <property type="evidence" value="ECO:0007669"/>
    <property type="project" value="TreeGrafter"/>
</dbReference>
<dbReference type="PROSITE" id="PS00211">
    <property type="entry name" value="ABC_TRANSPORTER_1"/>
    <property type="match status" value="1"/>
</dbReference>
<dbReference type="InterPro" id="IPR039421">
    <property type="entry name" value="Type_1_exporter"/>
</dbReference>
<feature type="transmembrane region" description="Helical" evidence="10">
    <location>
        <begin position="148"/>
        <end position="171"/>
    </location>
</feature>
<feature type="domain" description="ABC transporter" evidence="11">
    <location>
        <begin position="655"/>
        <end position="894"/>
    </location>
</feature>
<keyword evidence="8 10" id="KW-0472">Membrane</keyword>
<dbReference type="SUPFAM" id="SSF52540">
    <property type="entry name" value="P-loop containing nucleoside triphosphate hydrolases"/>
    <property type="match status" value="1"/>
</dbReference>
<comment type="subcellular location">
    <subcellularLocation>
        <location evidence="1">Cell membrane</location>
        <topology evidence="1">Multi-pass membrane protein</topology>
    </subcellularLocation>
</comment>
<reference evidence="12" key="1">
    <citation type="submission" date="2022-07" db="EMBL/GenBank/DDBJ databases">
        <title>Phylogenomic reconstructions and comparative analyses of Kickxellomycotina fungi.</title>
        <authorList>
            <person name="Reynolds N.K."/>
            <person name="Stajich J.E."/>
            <person name="Barry K."/>
            <person name="Grigoriev I.V."/>
            <person name="Crous P."/>
            <person name="Smith M.E."/>
        </authorList>
    </citation>
    <scope>NUCLEOTIDE SEQUENCE</scope>
    <source>
        <strain evidence="12">RSA 1196</strain>
    </source>
</reference>
<dbReference type="Gene3D" id="3.40.50.300">
    <property type="entry name" value="P-loop containing nucleotide triphosphate hydrolases"/>
    <property type="match status" value="1"/>
</dbReference>
<keyword evidence="4 10" id="KW-0812">Transmembrane</keyword>
<sequence>MEIFSFIGNALIPWILPALTWWGMYWAIRAQRSFEHTVQEPPNFRNYPYPTVSHGMKRRTSLRLEMIQQEKEGSVITSQCLSIIVILTMWCNQPSWQLVQGYLYNWIARQCVLVALWAWYIKSRHSLQTKLHKSASLWLYSLQVRGDYFLRVWTCHTVLVLLDTLLTVVFLRQSAPYALILAGDFSWFPVLKISLLATPLIVCYTLATGLVYFSQHYIPILNRRCAAMLQLCHNQVSSAVVRRSRLVPLGEDFTQVGWDYTKGYTGVAWLHSNYMTERIHYEEEAKRIRSFSNTFTYFSDSDEEDDEGEKTGADTNLFTQERRMYEFIRANLWPARSVILAWAMGSVVSLINEATSHIRFLARSQFTTSLTEGTVTVTGVLVLYYLPPLINELLLSQYMAKAKHYYQQELHLHWEVGIYAKVMLYQRYARVFLARPENVHDMFTYYVERIGNVIQNMANQLFSSCLLLGSIYHLLGMESMVLLAGLMICSWFCFLLERYRQQNFHSSYPDVVQEYVYGVSDRLYNMDDMIELNSQRYESRQMRLMSQLLKSHKRPPTDNGHDEILSYICSSFFYPWALVCIYKLHTGAITKAECLFALSCYEKLSSFCTSFVQTIIFGFMPPHSVSETVKSMQKPATVPDREDAEVLNCKNGGEIVFDRVCYEYPDCPNELLQNISFTIPAHKVTAIVGRSGCGKSTLLNLIMRMSDVTGGRILIDNTDIRHVTQTSLRSQISSVCQSQDLYFGSVYYNVGYGRIASGNLASYEEVSQALEAVNLLDHVKNLDKGLEATVGRSGSLFSGGERQRLLIARALTKNAPILLLDEATSALDTTTETKIMESIKNHYRGCTVVMVAHRLSTVMDADQIVVLDKGKVEEIGTHNELLNRPGGLYAELWKKCLNEDSNDSESGESSDTATGDKATSDNDDSSADEKGGASDTDTMVMDSPKSKDRDKEKLVLGMTHKESETDTQSGFMNGTTPVEVTFDAVEKEGKSETPATADPAPQ</sequence>
<keyword evidence="5" id="KW-0547">Nucleotide-binding</keyword>
<dbReference type="AlphaFoldDB" id="A0A9W8AYN2"/>
<accession>A0A9W8AYN2</accession>
<dbReference type="FunFam" id="3.40.50.300:FF:000221">
    <property type="entry name" value="Multidrug ABC transporter ATP-binding protein"/>
    <property type="match status" value="1"/>
</dbReference>
<dbReference type="Pfam" id="PF00005">
    <property type="entry name" value="ABC_tran"/>
    <property type="match status" value="1"/>
</dbReference>
<dbReference type="SMART" id="SM00382">
    <property type="entry name" value="AAA"/>
    <property type="match status" value="1"/>
</dbReference>
<dbReference type="InterPro" id="IPR027417">
    <property type="entry name" value="P-loop_NTPase"/>
</dbReference>
<feature type="compositionally biased region" description="Polar residues" evidence="9">
    <location>
        <begin position="966"/>
        <end position="978"/>
    </location>
</feature>
<evidence type="ECO:0000256" key="8">
    <source>
        <dbReference type="ARBA" id="ARBA00023136"/>
    </source>
</evidence>
<evidence type="ECO:0000256" key="10">
    <source>
        <dbReference type="SAM" id="Phobius"/>
    </source>
</evidence>
<dbReference type="PROSITE" id="PS50893">
    <property type="entry name" value="ABC_TRANSPORTER_2"/>
    <property type="match status" value="1"/>
</dbReference>
<feature type="transmembrane region" description="Helical" evidence="10">
    <location>
        <begin position="366"/>
        <end position="386"/>
    </location>
</feature>
<evidence type="ECO:0000256" key="4">
    <source>
        <dbReference type="ARBA" id="ARBA00022692"/>
    </source>
</evidence>
<evidence type="ECO:0000313" key="13">
    <source>
        <dbReference type="Proteomes" id="UP001150925"/>
    </source>
</evidence>
<evidence type="ECO:0000256" key="9">
    <source>
        <dbReference type="SAM" id="MobiDB-lite"/>
    </source>
</evidence>
<name>A0A9W8AYN2_9FUNG</name>
<keyword evidence="2" id="KW-0813">Transport</keyword>
<dbReference type="Gene3D" id="1.20.1560.10">
    <property type="entry name" value="ABC transporter type 1, transmembrane domain"/>
    <property type="match status" value="1"/>
</dbReference>
<proteinExistence type="predicted"/>
<dbReference type="GO" id="GO:0005886">
    <property type="term" value="C:plasma membrane"/>
    <property type="evidence" value="ECO:0007669"/>
    <property type="project" value="UniProtKB-SubCell"/>
</dbReference>
<feature type="region of interest" description="Disordered" evidence="9">
    <location>
        <begin position="900"/>
        <end position="1002"/>
    </location>
</feature>
<dbReference type="GO" id="GO:0016887">
    <property type="term" value="F:ATP hydrolysis activity"/>
    <property type="evidence" value="ECO:0007669"/>
    <property type="project" value="InterPro"/>
</dbReference>